<dbReference type="InterPro" id="IPR016032">
    <property type="entry name" value="Sig_transdc_resp-reg_C-effctor"/>
</dbReference>
<dbReference type="Pfam" id="PF00196">
    <property type="entry name" value="GerE"/>
    <property type="match status" value="1"/>
</dbReference>
<protein>
    <submittedName>
        <fullName evidence="5">Regulatory protein, luxR family</fullName>
    </submittedName>
</protein>
<accession>A0A1H9SJS2</accession>
<evidence type="ECO:0000256" key="2">
    <source>
        <dbReference type="ARBA" id="ARBA00023125"/>
    </source>
</evidence>
<evidence type="ECO:0000313" key="5">
    <source>
        <dbReference type="EMBL" id="SER85194.1"/>
    </source>
</evidence>
<keyword evidence="6" id="KW-1185">Reference proteome</keyword>
<dbReference type="InterPro" id="IPR000792">
    <property type="entry name" value="Tscrpt_reg_LuxR_C"/>
</dbReference>
<feature type="domain" description="HTH luxR-type" evidence="4">
    <location>
        <begin position="68"/>
        <end position="135"/>
    </location>
</feature>
<keyword evidence="1" id="KW-0805">Transcription regulation</keyword>
<organism evidence="5 6">
    <name type="scientific">Propionibacterium cyclohexanicum</name>
    <dbReference type="NCBI Taxonomy" id="64702"/>
    <lineage>
        <taxon>Bacteria</taxon>
        <taxon>Bacillati</taxon>
        <taxon>Actinomycetota</taxon>
        <taxon>Actinomycetes</taxon>
        <taxon>Propionibacteriales</taxon>
        <taxon>Propionibacteriaceae</taxon>
        <taxon>Propionibacterium</taxon>
    </lineage>
</organism>
<dbReference type="EMBL" id="FOGZ01000013">
    <property type="protein sequence ID" value="SER85194.1"/>
    <property type="molecule type" value="Genomic_DNA"/>
</dbReference>
<dbReference type="PANTHER" id="PTHR43214">
    <property type="entry name" value="TWO-COMPONENT RESPONSE REGULATOR"/>
    <property type="match status" value="1"/>
</dbReference>
<gene>
    <name evidence="5" type="ORF">SAMN05443377_11379</name>
</gene>
<evidence type="ECO:0000313" key="6">
    <source>
        <dbReference type="Proteomes" id="UP000198815"/>
    </source>
</evidence>
<dbReference type="SUPFAM" id="SSF46894">
    <property type="entry name" value="C-terminal effector domain of the bipartite response regulators"/>
    <property type="match status" value="1"/>
</dbReference>
<sequence length="144" mass="15409">MPTLPVLMLTQLIEPTVVSELIADSAPGFGYLLKDRVLDTETFLERIEVVGAGGTAIDPAVIDAHAGVIGLKGSLTPREAEVIRLVTSGRSNAGIASQLVISRRTVDAHLQAIFITLDIAAASDDNARVLAVRRWLDDFGSFRE</sequence>
<keyword evidence="2" id="KW-0238">DNA-binding</keyword>
<evidence type="ECO:0000256" key="3">
    <source>
        <dbReference type="ARBA" id="ARBA00023163"/>
    </source>
</evidence>
<dbReference type="GO" id="GO:0006355">
    <property type="term" value="P:regulation of DNA-templated transcription"/>
    <property type="evidence" value="ECO:0007669"/>
    <property type="project" value="InterPro"/>
</dbReference>
<dbReference type="Proteomes" id="UP000198815">
    <property type="component" value="Unassembled WGS sequence"/>
</dbReference>
<proteinExistence type="predicted"/>
<dbReference type="Gene3D" id="3.40.50.2300">
    <property type="match status" value="1"/>
</dbReference>
<keyword evidence="3" id="KW-0804">Transcription</keyword>
<dbReference type="PROSITE" id="PS50043">
    <property type="entry name" value="HTH_LUXR_2"/>
    <property type="match status" value="1"/>
</dbReference>
<dbReference type="CDD" id="cd06170">
    <property type="entry name" value="LuxR_C_like"/>
    <property type="match status" value="1"/>
</dbReference>
<evidence type="ECO:0000256" key="1">
    <source>
        <dbReference type="ARBA" id="ARBA00023015"/>
    </source>
</evidence>
<evidence type="ECO:0000259" key="4">
    <source>
        <dbReference type="PROSITE" id="PS50043"/>
    </source>
</evidence>
<name>A0A1H9SJS2_9ACTN</name>
<dbReference type="PRINTS" id="PR00038">
    <property type="entry name" value="HTHLUXR"/>
</dbReference>
<dbReference type="InterPro" id="IPR039420">
    <property type="entry name" value="WalR-like"/>
</dbReference>
<dbReference type="AlphaFoldDB" id="A0A1H9SJS2"/>
<dbReference type="PANTHER" id="PTHR43214:SF24">
    <property type="entry name" value="TRANSCRIPTIONAL REGULATORY PROTEIN NARL-RELATED"/>
    <property type="match status" value="1"/>
</dbReference>
<dbReference type="GO" id="GO:0003677">
    <property type="term" value="F:DNA binding"/>
    <property type="evidence" value="ECO:0007669"/>
    <property type="project" value="UniProtKB-KW"/>
</dbReference>
<reference evidence="5 6" key="1">
    <citation type="submission" date="2016-10" db="EMBL/GenBank/DDBJ databases">
        <authorList>
            <person name="de Groot N.N."/>
        </authorList>
    </citation>
    <scope>NUCLEOTIDE SEQUENCE [LARGE SCALE GENOMIC DNA]</scope>
    <source>
        <strain evidence="5 6">DSM 16859</strain>
    </source>
</reference>
<dbReference type="STRING" id="64702.SAMN05443377_11379"/>
<dbReference type="SMART" id="SM00421">
    <property type="entry name" value="HTH_LUXR"/>
    <property type="match status" value="1"/>
</dbReference>